<sequence length="162" mass="17064">MTHLATGRPDGHPDPHAHAYPTTAPTQSARVVRAARVRQWATAALIALLTLLLVGATPAAATTPAPATALPLVAPDTTPAAEETKERALRDGEVLHAPRHFTRNRPRVPAARGGTAPVWALSLTLCRPDPRIDPEPGCLRPGTADPRRAGACLLILLCVSRS</sequence>
<dbReference type="AlphaFoldDB" id="A0A6L6X6L4"/>
<reference evidence="3 4" key="1">
    <citation type="submission" date="2019-11" db="EMBL/GenBank/DDBJ databases">
        <title>Streptomyces typhae sp. nov., a novel endophytic actinomycete isolated from the root of cattail pollen (Typha angustifolia L.).</title>
        <authorList>
            <person name="Peng C."/>
        </authorList>
    </citation>
    <scope>NUCLEOTIDE SEQUENCE [LARGE SCALE GENOMIC DNA]</scope>
    <source>
        <strain evidence="4">p1417</strain>
    </source>
</reference>
<comment type="caution">
    <text evidence="3">The sequence shown here is derived from an EMBL/GenBank/DDBJ whole genome shotgun (WGS) entry which is preliminary data.</text>
</comment>
<feature type="region of interest" description="Disordered" evidence="1">
    <location>
        <begin position="1"/>
        <end position="26"/>
    </location>
</feature>
<keyword evidence="2" id="KW-0472">Membrane</keyword>
<evidence type="ECO:0000313" key="4">
    <source>
        <dbReference type="Proteomes" id="UP000483802"/>
    </source>
</evidence>
<keyword evidence="2" id="KW-1133">Transmembrane helix</keyword>
<evidence type="ECO:0000256" key="2">
    <source>
        <dbReference type="SAM" id="Phobius"/>
    </source>
</evidence>
<protein>
    <submittedName>
        <fullName evidence="3">Uncharacterized protein</fullName>
    </submittedName>
</protein>
<keyword evidence="4" id="KW-1185">Reference proteome</keyword>
<dbReference type="Proteomes" id="UP000483802">
    <property type="component" value="Unassembled WGS sequence"/>
</dbReference>
<accession>A0A6L6X6L4</accession>
<feature type="transmembrane region" description="Helical" evidence="2">
    <location>
        <begin position="40"/>
        <end position="61"/>
    </location>
</feature>
<name>A0A6L6X6L4_9ACTN</name>
<dbReference type="RefSeq" id="WP_157168734.1">
    <property type="nucleotide sequence ID" value="NZ_WPNZ01000024.1"/>
</dbReference>
<gene>
    <name evidence="3" type="ORF">GPA10_33385</name>
</gene>
<proteinExistence type="predicted"/>
<evidence type="ECO:0000256" key="1">
    <source>
        <dbReference type="SAM" id="MobiDB-lite"/>
    </source>
</evidence>
<dbReference type="EMBL" id="WPNZ01000024">
    <property type="protein sequence ID" value="MVO89515.1"/>
    <property type="molecule type" value="Genomic_DNA"/>
</dbReference>
<evidence type="ECO:0000313" key="3">
    <source>
        <dbReference type="EMBL" id="MVO89515.1"/>
    </source>
</evidence>
<organism evidence="3 4">
    <name type="scientific">Streptomyces typhae</name>
    <dbReference type="NCBI Taxonomy" id="2681492"/>
    <lineage>
        <taxon>Bacteria</taxon>
        <taxon>Bacillati</taxon>
        <taxon>Actinomycetota</taxon>
        <taxon>Actinomycetes</taxon>
        <taxon>Kitasatosporales</taxon>
        <taxon>Streptomycetaceae</taxon>
        <taxon>Streptomyces</taxon>
    </lineage>
</organism>
<keyword evidence="2" id="KW-0812">Transmembrane</keyword>